<evidence type="ECO:0000259" key="12">
    <source>
        <dbReference type="Pfam" id="PF01694"/>
    </source>
</evidence>
<evidence type="ECO:0000256" key="4">
    <source>
        <dbReference type="ARBA" id="ARBA00013039"/>
    </source>
</evidence>
<keyword evidence="8 11" id="KW-1133">Transmembrane helix</keyword>
<feature type="transmembrane region" description="Helical" evidence="11">
    <location>
        <begin position="134"/>
        <end position="153"/>
    </location>
</feature>
<keyword evidence="6 11" id="KW-0812">Transmembrane</keyword>
<evidence type="ECO:0000256" key="2">
    <source>
        <dbReference type="ARBA" id="ARBA00004141"/>
    </source>
</evidence>
<feature type="transmembrane region" description="Helical" evidence="11">
    <location>
        <begin position="110"/>
        <end position="128"/>
    </location>
</feature>
<accession>A0ABR2W216</accession>
<keyword evidence="14" id="KW-1185">Reference proteome</keyword>
<evidence type="ECO:0000313" key="14">
    <source>
        <dbReference type="Proteomes" id="UP001479436"/>
    </source>
</evidence>
<feature type="domain" description="Peptidase S54 rhomboid" evidence="12">
    <location>
        <begin position="69"/>
        <end position="209"/>
    </location>
</feature>
<dbReference type="SUPFAM" id="SSF144091">
    <property type="entry name" value="Rhomboid-like"/>
    <property type="match status" value="1"/>
</dbReference>
<feature type="region of interest" description="Disordered" evidence="10">
    <location>
        <begin position="255"/>
        <end position="300"/>
    </location>
</feature>
<dbReference type="Proteomes" id="UP001479436">
    <property type="component" value="Unassembled WGS sequence"/>
</dbReference>
<dbReference type="PANTHER" id="PTHR43066:SF1">
    <property type="entry name" value="RHOMBOID PROTEIN 2"/>
    <property type="match status" value="1"/>
</dbReference>
<organism evidence="13 14">
    <name type="scientific">Basidiobolus ranarum</name>
    <dbReference type="NCBI Taxonomy" id="34480"/>
    <lineage>
        <taxon>Eukaryota</taxon>
        <taxon>Fungi</taxon>
        <taxon>Fungi incertae sedis</taxon>
        <taxon>Zoopagomycota</taxon>
        <taxon>Entomophthoromycotina</taxon>
        <taxon>Basidiobolomycetes</taxon>
        <taxon>Basidiobolales</taxon>
        <taxon>Basidiobolaceae</taxon>
        <taxon>Basidiobolus</taxon>
    </lineage>
</organism>
<evidence type="ECO:0000256" key="3">
    <source>
        <dbReference type="ARBA" id="ARBA00009045"/>
    </source>
</evidence>
<feature type="transmembrane region" description="Helical" evidence="11">
    <location>
        <begin position="192"/>
        <end position="213"/>
    </location>
</feature>
<evidence type="ECO:0000256" key="7">
    <source>
        <dbReference type="ARBA" id="ARBA00022801"/>
    </source>
</evidence>
<dbReference type="Pfam" id="PF01694">
    <property type="entry name" value="Rhomboid"/>
    <property type="match status" value="1"/>
</dbReference>
<protein>
    <recommendedName>
        <fullName evidence="4">rhomboid protease</fullName>
        <ecNumber evidence="4">3.4.21.105</ecNumber>
    </recommendedName>
</protein>
<feature type="compositionally biased region" description="Low complexity" evidence="10">
    <location>
        <begin position="275"/>
        <end position="288"/>
    </location>
</feature>
<feature type="transmembrane region" description="Helical" evidence="11">
    <location>
        <begin position="79"/>
        <end position="98"/>
    </location>
</feature>
<dbReference type="EMBL" id="JASJQH010007139">
    <property type="protein sequence ID" value="KAK9717507.1"/>
    <property type="molecule type" value="Genomic_DNA"/>
</dbReference>
<comment type="similarity">
    <text evidence="3">Belongs to the peptidase S54 family.</text>
</comment>
<keyword evidence="5" id="KW-0645">Protease</keyword>
<evidence type="ECO:0000313" key="13">
    <source>
        <dbReference type="EMBL" id="KAK9717507.1"/>
    </source>
</evidence>
<name>A0ABR2W216_9FUNG</name>
<dbReference type="Gene3D" id="1.20.1540.10">
    <property type="entry name" value="Rhomboid-like"/>
    <property type="match status" value="1"/>
</dbReference>
<evidence type="ECO:0000256" key="11">
    <source>
        <dbReference type="SAM" id="Phobius"/>
    </source>
</evidence>
<dbReference type="InterPro" id="IPR022764">
    <property type="entry name" value="Peptidase_S54_rhomboid_dom"/>
</dbReference>
<feature type="compositionally biased region" description="Polar residues" evidence="10">
    <location>
        <begin position="255"/>
        <end position="265"/>
    </location>
</feature>
<evidence type="ECO:0000256" key="8">
    <source>
        <dbReference type="ARBA" id="ARBA00022989"/>
    </source>
</evidence>
<feature type="transmembrane region" description="Helical" evidence="11">
    <location>
        <begin position="165"/>
        <end position="186"/>
    </location>
</feature>
<evidence type="ECO:0000256" key="5">
    <source>
        <dbReference type="ARBA" id="ARBA00022670"/>
    </source>
</evidence>
<dbReference type="InterPro" id="IPR035952">
    <property type="entry name" value="Rhomboid-like_sf"/>
</dbReference>
<evidence type="ECO:0000256" key="1">
    <source>
        <dbReference type="ARBA" id="ARBA00000156"/>
    </source>
</evidence>
<sequence>MSSRLNLPAVRNTFNYGVEALRNYMLTLPVLTLGIAVICASCYSIHAFTWGKLNLATELGLWAEGVKSGQVYRLITYPFPHVGFLHIFFNMIAFIPLSAHFELSMGTFRYLYIFFVVFTFLPASIYILSSLLPFIEAGLLAGTSTLIFILVVWECRVPRPLSFCGLFNIPSTVYPLFLLLITSILFSGVAFWGHFIAMAVGYAYIFNYFKIIIPATGYFQRLEERTFLTKVVNHPRFVRSVEQYGLLPTFQTEIDPSDGSISTNSDSRRGIRTASPIQSNNPSSNASPNPFPGPGRSLDS</sequence>
<evidence type="ECO:0000256" key="9">
    <source>
        <dbReference type="ARBA" id="ARBA00023136"/>
    </source>
</evidence>
<comment type="caution">
    <text evidence="13">The sequence shown here is derived from an EMBL/GenBank/DDBJ whole genome shotgun (WGS) entry which is preliminary data.</text>
</comment>
<reference evidence="13 14" key="1">
    <citation type="submission" date="2023-04" db="EMBL/GenBank/DDBJ databases">
        <title>Genome of Basidiobolus ranarum AG-B5.</title>
        <authorList>
            <person name="Stajich J.E."/>
            <person name="Carter-House D."/>
            <person name="Gryganskyi A."/>
        </authorList>
    </citation>
    <scope>NUCLEOTIDE SEQUENCE [LARGE SCALE GENOMIC DNA]</scope>
    <source>
        <strain evidence="13 14">AG-B5</strain>
    </source>
</reference>
<keyword evidence="9 11" id="KW-0472">Membrane</keyword>
<comment type="subcellular location">
    <subcellularLocation>
        <location evidence="2">Membrane</location>
        <topology evidence="2">Multi-pass membrane protein</topology>
    </subcellularLocation>
</comment>
<dbReference type="PANTHER" id="PTHR43066">
    <property type="entry name" value="RHOMBOID-RELATED PROTEIN"/>
    <property type="match status" value="1"/>
</dbReference>
<feature type="transmembrane region" description="Helical" evidence="11">
    <location>
        <begin position="21"/>
        <end position="46"/>
    </location>
</feature>
<evidence type="ECO:0000256" key="10">
    <source>
        <dbReference type="SAM" id="MobiDB-lite"/>
    </source>
</evidence>
<dbReference type="EC" id="3.4.21.105" evidence="4"/>
<comment type="catalytic activity">
    <reaction evidence="1">
        <text>Cleaves type-1 transmembrane domains using a catalytic dyad composed of serine and histidine that are contributed by different transmembrane domains.</text>
        <dbReference type="EC" id="3.4.21.105"/>
    </reaction>
</comment>
<gene>
    <name evidence="13" type="primary">RHBDD2_2</name>
    <name evidence="13" type="ORF">K7432_006155</name>
</gene>
<evidence type="ECO:0000256" key="6">
    <source>
        <dbReference type="ARBA" id="ARBA00022692"/>
    </source>
</evidence>
<proteinExistence type="inferred from homology"/>
<keyword evidence="7" id="KW-0378">Hydrolase</keyword>